<evidence type="ECO:0000256" key="6">
    <source>
        <dbReference type="RuleBase" id="RU004355"/>
    </source>
</evidence>
<evidence type="ECO:0000256" key="5">
    <source>
        <dbReference type="HAMAP-Rule" id="MF_00378"/>
    </source>
</evidence>
<dbReference type="GO" id="GO:0008855">
    <property type="term" value="F:exodeoxyribonuclease VII activity"/>
    <property type="evidence" value="ECO:0007669"/>
    <property type="project" value="UniProtKB-UniRule"/>
</dbReference>
<dbReference type="InterPro" id="IPR003753">
    <property type="entry name" value="Exonuc_VII_L"/>
</dbReference>
<evidence type="ECO:0000313" key="10">
    <source>
        <dbReference type="EMBL" id="MBC2606561.1"/>
    </source>
</evidence>
<dbReference type="CDD" id="cd04489">
    <property type="entry name" value="ExoVII_LU_OBF"/>
    <property type="match status" value="1"/>
</dbReference>
<proteinExistence type="inferred from homology"/>
<dbReference type="InterPro" id="IPR020579">
    <property type="entry name" value="Exonuc_VII_lsu_C"/>
</dbReference>
<feature type="domain" description="Exonuclease VII large subunit C-terminal" evidence="8">
    <location>
        <begin position="115"/>
        <end position="429"/>
    </location>
</feature>
<evidence type="ECO:0000256" key="3">
    <source>
        <dbReference type="ARBA" id="ARBA00022801"/>
    </source>
</evidence>
<dbReference type="EMBL" id="JACHVC010000012">
    <property type="protein sequence ID" value="MBC2606561.1"/>
    <property type="molecule type" value="Genomic_DNA"/>
</dbReference>
<protein>
    <recommendedName>
        <fullName evidence="5">Exodeoxyribonuclease 7 large subunit</fullName>
        <ecNumber evidence="5">3.1.11.6</ecNumber>
    </recommendedName>
    <alternativeName>
        <fullName evidence="5">Exodeoxyribonuclease VII large subunit</fullName>
        <shortName evidence="5">Exonuclease VII large subunit</shortName>
    </alternativeName>
</protein>
<dbReference type="Pfam" id="PF13742">
    <property type="entry name" value="tRNA_anti_2"/>
    <property type="match status" value="1"/>
</dbReference>
<reference evidence="10 11" key="1">
    <citation type="submission" date="2020-07" db="EMBL/GenBank/DDBJ databases">
        <authorList>
            <person name="Feng X."/>
        </authorList>
    </citation>
    <scope>NUCLEOTIDE SEQUENCE [LARGE SCALE GENOMIC DNA]</scope>
    <source>
        <strain evidence="10 11">JCM23202</strain>
    </source>
</reference>
<accession>A0A7X1E8R1</accession>
<keyword evidence="3 5" id="KW-0378">Hydrolase</keyword>
<gene>
    <name evidence="5 10" type="primary">xseA</name>
    <name evidence="10" type="ORF">H5P27_10955</name>
</gene>
<dbReference type="Proteomes" id="UP000526501">
    <property type="component" value="Unassembled WGS sequence"/>
</dbReference>
<comment type="subunit">
    <text evidence="5">Heterooligomer composed of large and small subunits.</text>
</comment>
<dbReference type="HAMAP" id="MF_00378">
    <property type="entry name" value="Exonuc_7_L"/>
    <property type="match status" value="1"/>
</dbReference>
<dbReference type="Pfam" id="PF02601">
    <property type="entry name" value="Exonuc_VII_L"/>
    <property type="match status" value="1"/>
</dbReference>
<dbReference type="NCBIfam" id="TIGR00237">
    <property type="entry name" value="xseA"/>
    <property type="match status" value="1"/>
</dbReference>
<comment type="function">
    <text evidence="5">Bidirectionally degrades single-stranded DNA into large acid-insoluble oligonucleotides, which are then degraded further into small acid-soluble oligonucleotides.</text>
</comment>
<keyword evidence="7" id="KW-0175">Coiled coil</keyword>
<dbReference type="PANTHER" id="PTHR30008:SF0">
    <property type="entry name" value="EXODEOXYRIBONUCLEASE 7 LARGE SUBUNIT"/>
    <property type="match status" value="1"/>
</dbReference>
<dbReference type="AlphaFoldDB" id="A0A7X1E8R1"/>
<feature type="domain" description="OB-fold nucleic acid binding" evidence="9">
    <location>
        <begin position="2"/>
        <end position="91"/>
    </location>
</feature>
<dbReference type="GO" id="GO:0005737">
    <property type="term" value="C:cytoplasm"/>
    <property type="evidence" value="ECO:0007669"/>
    <property type="project" value="UniProtKB-SubCell"/>
</dbReference>
<evidence type="ECO:0000256" key="4">
    <source>
        <dbReference type="ARBA" id="ARBA00022839"/>
    </source>
</evidence>
<dbReference type="RefSeq" id="WP_185660431.1">
    <property type="nucleotide sequence ID" value="NZ_CAWPOO010000012.1"/>
</dbReference>
<dbReference type="InterPro" id="IPR025824">
    <property type="entry name" value="OB-fold_nuc-bd_dom"/>
</dbReference>
<keyword evidence="1 5" id="KW-0963">Cytoplasm</keyword>
<keyword evidence="11" id="KW-1185">Reference proteome</keyword>
<comment type="catalytic activity">
    <reaction evidence="5 6">
        <text>Exonucleolytic cleavage in either 5'- to 3'- or 3'- to 5'-direction to yield nucleoside 5'-phosphates.</text>
        <dbReference type="EC" id="3.1.11.6"/>
    </reaction>
</comment>
<comment type="caution">
    <text evidence="10">The sequence shown here is derived from an EMBL/GenBank/DDBJ whole genome shotgun (WGS) entry which is preliminary data.</text>
</comment>
<dbReference type="EC" id="3.1.11.6" evidence="5"/>
<organism evidence="10 11">
    <name type="scientific">Pelagicoccus albus</name>
    <dbReference type="NCBI Taxonomy" id="415222"/>
    <lineage>
        <taxon>Bacteria</taxon>
        <taxon>Pseudomonadati</taxon>
        <taxon>Verrucomicrobiota</taxon>
        <taxon>Opitutia</taxon>
        <taxon>Puniceicoccales</taxon>
        <taxon>Pelagicoccaceae</taxon>
        <taxon>Pelagicoccus</taxon>
    </lineage>
</organism>
<name>A0A7X1E8R1_9BACT</name>
<comment type="similarity">
    <text evidence="5 6">Belongs to the XseA family.</text>
</comment>
<dbReference type="GO" id="GO:0003676">
    <property type="term" value="F:nucleic acid binding"/>
    <property type="evidence" value="ECO:0007669"/>
    <property type="project" value="InterPro"/>
</dbReference>
<keyword evidence="2 5" id="KW-0540">Nuclease</keyword>
<evidence type="ECO:0000256" key="1">
    <source>
        <dbReference type="ARBA" id="ARBA00022490"/>
    </source>
</evidence>
<dbReference type="GO" id="GO:0006308">
    <property type="term" value="P:DNA catabolic process"/>
    <property type="evidence" value="ECO:0007669"/>
    <property type="project" value="UniProtKB-UniRule"/>
</dbReference>
<evidence type="ECO:0000313" key="11">
    <source>
        <dbReference type="Proteomes" id="UP000526501"/>
    </source>
</evidence>
<evidence type="ECO:0000256" key="7">
    <source>
        <dbReference type="SAM" id="Coils"/>
    </source>
</evidence>
<comment type="subcellular location">
    <subcellularLocation>
        <location evidence="5 6">Cytoplasm</location>
    </subcellularLocation>
</comment>
<dbReference type="PANTHER" id="PTHR30008">
    <property type="entry name" value="EXODEOXYRIBONUCLEASE 7 LARGE SUBUNIT"/>
    <property type="match status" value="1"/>
</dbReference>
<evidence type="ECO:0000259" key="9">
    <source>
        <dbReference type="Pfam" id="PF13742"/>
    </source>
</evidence>
<keyword evidence="4 5" id="KW-0269">Exonuclease</keyword>
<evidence type="ECO:0000256" key="2">
    <source>
        <dbReference type="ARBA" id="ARBA00022722"/>
    </source>
</evidence>
<dbReference type="GO" id="GO:0009318">
    <property type="term" value="C:exodeoxyribonuclease VII complex"/>
    <property type="evidence" value="ECO:0007669"/>
    <property type="project" value="UniProtKB-UniRule"/>
</dbReference>
<sequence>MSQYTKGIKKLLEGGMPPSWVIGEVSNLRSQASGHLYFSIKDAGSQLPAVMFRGQAARLRFVPRDGMQVSAFGELSVYEPHGRYQLVVRELEENGEGRLYKEFERLKAKLSAEGIFDKQRKRPLPKLPMRVAIVTSPSGAALQDFIQILKRRSWLGRLQIFPVSVQGVRAAEEIETAIRYINELGDSDLIVVSRGGGSLEDLWCFNEERVARAVSSSSIPVVSGVGHEIDFTLSDFAADIRAETPSGAAEMISSGLMETLDRLELARSDLSELAEERLLELKDELKSMGRELRAVSPRSSLERAFLKLDEVGTRFEAAFRASLFDRRAVLTALDRRFSQQNPSQLIASTRERLDRFGRQMEKCLAERTVALRGRLDVAKAKLQALSPSGTLKRGYAILEDENGSVLTQSRFVKKGSELRATLSDGVLQLKVEGRSSDPKSNG</sequence>
<feature type="coiled-coil region" evidence="7">
    <location>
        <begin position="256"/>
        <end position="291"/>
    </location>
</feature>
<evidence type="ECO:0000259" key="8">
    <source>
        <dbReference type="Pfam" id="PF02601"/>
    </source>
</evidence>